<dbReference type="InterPro" id="IPR029044">
    <property type="entry name" value="Nucleotide-diphossugar_trans"/>
</dbReference>
<dbReference type="EMBL" id="BLAB01000001">
    <property type="protein sequence ID" value="GER94622.1"/>
    <property type="molecule type" value="Genomic_DNA"/>
</dbReference>
<dbReference type="InterPro" id="IPR001173">
    <property type="entry name" value="Glyco_trans_2-like"/>
</dbReference>
<sequence length="342" mass="40086">MIKKYPIIGTHPMNNQKENLTPSHLRTNSPLSSPTVSVIMNCLNGEKYLREAIDSVYAQTYKDWEIIFWDNASTDSSADIAKSYDEKLRYFRSEETVPLGKARNWAIEQARGEYIAFLDCDDIWLPEKLEKQINILESKPCIDLVYSNYFRMIMSKNNKLVLGLKRNQPDGHIFRQMLRQYTVNMQTVIIRKTALTSIGTLFDENLNLSAEYDLFMRILFKSKAAYSKEPLAIYRIHKDMSSIKFKSGFAKEILYIVDKFKQLEPSFNKKYHSELKYLNALIAYLKADTAIKNGNLREARTYLHPYKLVNYKYFILYFAIYLPGAWRALHDFRNKVHILLNS</sequence>
<comment type="caution">
    <text evidence="2">The sequence shown here is derived from an EMBL/GenBank/DDBJ whole genome shotgun (WGS) entry which is preliminary data.</text>
</comment>
<proteinExistence type="predicted"/>
<dbReference type="Gene3D" id="3.90.550.10">
    <property type="entry name" value="Spore Coat Polysaccharide Biosynthesis Protein SpsA, Chain A"/>
    <property type="match status" value="1"/>
</dbReference>
<dbReference type="AlphaFoldDB" id="A0A5J4L5S1"/>
<reference evidence="2" key="1">
    <citation type="submission" date="2019-10" db="EMBL/GenBank/DDBJ databases">
        <title>Metagenomic sequencing of thiosulfate-disproportionating enrichment culture.</title>
        <authorList>
            <person name="Umezawa K."/>
            <person name="Kojima H."/>
            <person name="Fukui M."/>
        </authorList>
    </citation>
    <scope>NUCLEOTIDE SEQUENCE</scope>
    <source>
        <strain evidence="2">45J</strain>
    </source>
</reference>
<name>A0A5J4L5S1_9ZZZZ</name>
<keyword evidence="2" id="KW-0808">Transferase</keyword>
<dbReference type="Pfam" id="PF00535">
    <property type="entry name" value="Glycos_transf_2"/>
    <property type="match status" value="1"/>
</dbReference>
<dbReference type="SUPFAM" id="SSF53448">
    <property type="entry name" value="Nucleotide-diphospho-sugar transferases"/>
    <property type="match status" value="1"/>
</dbReference>
<dbReference type="PANTHER" id="PTHR22916">
    <property type="entry name" value="GLYCOSYLTRANSFERASE"/>
    <property type="match status" value="1"/>
</dbReference>
<feature type="domain" description="Glycosyltransferase 2-like" evidence="1">
    <location>
        <begin position="37"/>
        <end position="175"/>
    </location>
</feature>
<evidence type="ECO:0000313" key="2">
    <source>
        <dbReference type="EMBL" id="GER94622.1"/>
    </source>
</evidence>
<organism evidence="2">
    <name type="scientific">hot springs metagenome</name>
    <dbReference type="NCBI Taxonomy" id="433727"/>
    <lineage>
        <taxon>unclassified sequences</taxon>
        <taxon>metagenomes</taxon>
        <taxon>ecological metagenomes</taxon>
    </lineage>
</organism>
<protein>
    <submittedName>
        <fullName evidence="2">Glycosyltransferase family 2 protein</fullName>
    </submittedName>
</protein>
<evidence type="ECO:0000259" key="1">
    <source>
        <dbReference type="Pfam" id="PF00535"/>
    </source>
</evidence>
<dbReference type="PANTHER" id="PTHR22916:SF3">
    <property type="entry name" value="UDP-GLCNAC:BETAGAL BETA-1,3-N-ACETYLGLUCOSAMINYLTRANSFERASE-LIKE PROTEIN 1"/>
    <property type="match status" value="1"/>
</dbReference>
<gene>
    <name evidence="2" type="ORF">A45J_2386</name>
</gene>
<accession>A0A5J4L5S1</accession>
<dbReference type="GO" id="GO:0016758">
    <property type="term" value="F:hexosyltransferase activity"/>
    <property type="evidence" value="ECO:0007669"/>
    <property type="project" value="UniProtKB-ARBA"/>
</dbReference>